<dbReference type="InterPro" id="IPR001031">
    <property type="entry name" value="Thioesterase"/>
</dbReference>
<protein>
    <submittedName>
        <fullName evidence="4">Surfactin synthase thioesterase subunit</fullName>
    </submittedName>
</protein>
<dbReference type="InterPro" id="IPR020802">
    <property type="entry name" value="TesA-like"/>
</dbReference>
<dbReference type="SMART" id="SM00824">
    <property type="entry name" value="PKS_TE"/>
    <property type="match status" value="1"/>
</dbReference>
<dbReference type="Pfam" id="PF00975">
    <property type="entry name" value="Thioesterase"/>
    <property type="match status" value="1"/>
</dbReference>
<reference evidence="5" key="1">
    <citation type="submission" date="2016-06" db="EMBL/GenBank/DDBJ databases">
        <authorList>
            <person name="Varghese N."/>
            <person name="Submissions Spin"/>
        </authorList>
    </citation>
    <scope>NUCLEOTIDE SEQUENCE [LARGE SCALE GENOMIC DNA]</scope>
    <source>
        <strain evidence="5">DSM 44814</strain>
    </source>
</reference>
<dbReference type="EMBL" id="FMHY01000002">
    <property type="protein sequence ID" value="SCL53460.1"/>
    <property type="molecule type" value="Genomic_DNA"/>
</dbReference>
<keyword evidence="5" id="KW-1185">Reference proteome</keyword>
<dbReference type="Proteomes" id="UP000199696">
    <property type="component" value="Unassembled WGS sequence"/>
</dbReference>
<dbReference type="InterPro" id="IPR012223">
    <property type="entry name" value="TEII"/>
</dbReference>
<dbReference type="OrthoDB" id="8480037at2"/>
<organism evidence="4 5">
    <name type="scientific">Micromonospora eburnea</name>
    <dbReference type="NCBI Taxonomy" id="227316"/>
    <lineage>
        <taxon>Bacteria</taxon>
        <taxon>Bacillati</taxon>
        <taxon>Actinomycetota</taxon>
        <taxon>Actinomycetes</taxon>
        <taxon>Micromonosporales</taxon>
        <taxon>Micromonosporaceae</taxon>
        <taxon>Micromonospora</taxon>
    </lineage>
</organism>
<evidence type="ECO:0000259" key="3">
    <source>
        <dbReference type="SMART" id="SM00824"/>
    </source>
</evidence>
<evidence type="ECO:0000256" key="2">
    <source>
        <dbReference type="ARBA" id="ARBA00022801"/>
    </source>
</evidence>
<dbReference type="GO" id="GO:0016787">
    <property type="term" value="F:hydrolase activity"/>
    <property type="evidence" value="ECO:0007669"/>
    <property type="project" value="UniProtKB-KW"/>
</dbReference>
<feature type="domain" description="Thioesterase TesA-like" evidence="3">
    <location>
        <begin position="27"/>
        <end position="249"/>
    </location>
</feature>
<dbReference type="AlphaFoldDB" id="A0A1C6UHB6"/>
<name>A0A1C6UHB6_9ACTN</name>
<keyword evidence="2" id="KW-0378">Hydrolase</keyword>
<dbReference type="InterPro" id="IPR029058">
    <property type="entry name" value="AB_hydrolase_fold"/>
</dbReference>
<accession>A0A1C6UHB6</accession>
<dbReference type="SUPFAM" id="SSF53474">
    <property type="entry name" value="alpha/beta-Hydrolases"/>
    <property type="match status" value="1"/>
</dbReference>
<evidence type="ECO:0000313" key="4">
    <source>
        <dbReference type="EMBL" id="SCL53460.1"/>
    </source>
</evidence>
<sequence length="254" mass="28612">MQVTTAFSQDVWTRRYHEAGPDAMRLICFPHAGGSASFYFPVSRALAPRVEVLAVQYPGRQERRREPAVNSIHELADQIAAALPYEDWRPTAFFGHSMGATLAFEVADRLERDRGLSPVHVFASGRRAPSRVRVENLHQQGDDAIVAELRRHSATDDRLLDDQELLRMILPALRSDYHAIETYRARPGARLRCPLTVLVGTADPLVTPDEAEAWRTHTTGPTDVRYFPGGHFYLTERMQEVLAVMTEVLTAVPR</sequence>
<gene>
    <name evidence="4" type="ORF">GA0070604_2780</name>
</gene>
<dbReference type="GO" id="GO:0008610">
    <property type="term" value="P:lipid biosynthetic process"/>
    <property type="evidence" value="ECO:0007669"/>
    <property type="project" value="TreeGrafter"/>
</dbReference>
<dbReference type="STRING" id="227316.GA0070604_2780"/>
<dbReference type="PANTHER" id="PTHR11487">
    <property type="entry name" value="THIOESTERASE"/>
    <property type="match status" value="1"/>
</dbReference>
<proteinExistence type="inferred from homology"/>
<dbReference type="Gene3D" id="3.40.50.1820">
    <property type="entry name" value="alpha/beta hydrolase"/>
    <property type="match status" value="1"/>
</dbReference>
<comment type="similarity">
    <text evidence="1">Belongs to the thioesterase family.</text>
</comment>
<evidence type="ECO:0000313" key="5">
    <source>
        <dbReference type="Proteomes" id="UP000199696"/>
    </source>
</evidence>
<evidence type="ECO:0000256" key="1">
    <source>
        <dbReference type="ARBA" id="ARBA00007169"/>
    </source>
</evidence>
<dbReference type="PANTHER" id="PTHR11487:SF0">
    <property type="entry name" value="S-ACYL FATTY ACID SYNTHASE THIOESTERASE, MEDIUM CHAIN"/>
    <property type="match status" value="1"/>
</dbReference>